<name>A0A9W9FBV8_9EURO</name>
<evidence type="ECO:0000313" key="4">
    <source>
        <dbReference type="Proteomes" id="UP001149165"/>
    </source>
</evidence>
<reference evidence="3" key="2">
    <citation type="journal article" date="2023" name="IMA Fungus">
        <title>Comparative genomic study of the Penicillium genus elucidates a diverse pangenome and 15 lateral gene transfer events.</title>
        <authorList>
            <person name="Petersen C."/>
            <person name="Sorensen T."/>
            <person name="Nielsen M.R."/>
            <person name="Sondergaard T.E."/>
            <person name="Sorensen J.L."/>
            <person name="Fitzpatrick D.A."/>
            <person name="Frisvad J.C."/>
            <person name="Nielsen K.L."/>
        </authorList>
    </citation>
    <scope>NUCLEOTIDE SEQUENCE</scope>
    <source>
        <strain evidence="3">IBT 30069</strain>
    </source>
</reference>
<reference evidence="3" key="1">
    <citation type="submission" date="2022-11" db="EMBL/GenBank/DDBJ databases">
        <authorList>
            <person name="Petersen C."/>
        </authorList>
    </citation>
    <scope>NUCLEOTIDE SEQUENCE</scope>
    <source>
        <strain evidence="3">IBT 30069</strain>
    </source>
</reference>
<accession>A0A9W9FBV8</accession>
<keyword evidence="4" id="KW-1185">Reference proteome</keyword>
<proteinExistence type="predicted"/>
<evidence type="ECO:0000313" key="3">
    <source>
        <dbReference type="EMBL" id="KAJ5097328.1"/>
    </source>
</evidence>
<evidence type="ECO:0000256" key="1">
    <source>
        <dbReference type="SAM" id="MobiDB-lite"/>
    </source>
</evidence>
<evidence type="ECO:0000256" key="2">
    <source>
        <dbReference type="SAM" id="Phobius"/>
    </source>
</evidence>
<gene>
    <name evidence="3" type="ORF">N7456_008049</name>
</gene>
<protein>
    <submittedName>
        <fullName evidence="3">Uncharacterized protein</fullName>
    </submittedName>
</protein>
<dbReference type="EMBL" id="JAPQKH010000005">
    <property type="protein sequence ID" value="KAJ5097328.1"/>
    <property type="molecule type" value="Genomic_DNA"/>
</dbReference>
<sequence>MSLTVQICSHGDEHEGGNGGGLSQGGKIGVGVGCGVGGALLICGACFLFLRFKKRTPVEHSDTGPYGPGELSASDEVTELDGPLLSEAGGSELVSEVHGEANQAPSSVSRSRGGELESGEVASELP</sequence>
<keyword evidence="2" id="KW-0812">Transmembrane</keyword>
<dbReference type="OrthoDB" id="10454588at2759"/>
<feature type="region of interest" description="Disordered" evidence="1">
    <location>
        <begin position="58"/>
        <end position="126"/>
    </location>
</feature>
<keyword evidence="2" id="KW-0472">Membrane</keyword>
<comment type="caution">
    <text evidence="3">The sequence shown here is derived from an EMBL/GenBank/DDBJ whole genome shotgun (WGS) entry which is preliminary data.</text>
</comment>
<dbReference type="AlphaFoldDB" id="A0A9W9FBV8"/>
<feature type="transmembrane region" description="Helical" evidence="2">
    <location>
        <begin position="28"/>
        <end position="50"/>
    </location>
</feature>
<keyword evidence="2" id="KW-1133">Transmembrane helix</keyword>
<dbReference type="Proteomes" id="UP001149165">
    <property type="component" value="Unassembled WGS sequence"/>
</dbReference>
<organism evidence="3 4">
    <name type="scientific">Penicillium angulare</name>
    <dbReference type="NCBI Taxonomy" id="116970"/>
    <lineage>
        <taxon>Eukaryota</taxon>
        <taxon>Fungi</taxon>
        <taxon>Dikarya</taxon>
        <taxon>Ascomycota</taxon>
        <taxon>Pezizomycotina</taxon>
        <taxon>Eurotiomycetes</taxon>
        <taxon>Eurotiomycetidae</taxon>
        <taxon>Eurotiales</taxon>
        <taxon>Aspergillaceae</taxon>
        <taxon>Penicillium</taxon>
    </lineage>
</organism>